<feature type="region of interest" description="Disordered" evidence="1">
    <location>
        <begin position="1"/>
        <end position="54"/>
    </location>
</feature>
<evidence type="ECO:0000256" key="1">
    <source>
        <dbReference type="SAM" id="MobiDB-lite"/>
    </source>
</evidence>
<dbReference type="InterPro" id="IPR012337">
    <property type="entry name" value="RNaseH-like_sf"/>
</dbReference>
<dbReference type="InterPro" id="IPR006580">
    <property type="entry name" value="Znf_TTF"/>
</dbReference>
<keyword evidence="4" id="KW-1185">Reference proteome</keyword>
<comment type="caution">
    <text evidence="3">The sequence shown here is derived from an EMBL/GenBank/DDBJ whole genome shotgun (WGS) entry which is preliminary data.</text>
</comment>
<proteinExistence type="predicted"/>
<evidence type="ECO:0000259" key="2">
    <source>
        <dbReference type="SMART" id="SM00597"/>
    </source>
</evidence>
<dbReference type="PANTHER" id="PTHR45749">
    <property type="match status" value="1"/>
</dbReference>
<dbReference type="InterPro" id="IPR008906">
    <property type="entry name" value="HATC_C_dom"/>
</dbReference>
<name>A0A9P0ZVB4_CUSEU</name>
<evidence type="ECO:0000313" key="3">
    <source>
        <dbReference type="EMBL" id="CAH9113590.1"/>
    </source>
</evidence>
<dbReference type="Proteomes" id="UP001152484">
    <property type="component" value="Unassembled WGS sequence"/>
</dbReference>
<evidence type="ECO:0000313" key="4">
    <source>
        <dbReference type="Proteomes" id="UP001152484"/>
    </source>
</evidence>
<dbReference type="OrthoDB" id="1743641at2759"/>
<dbReference type="GO" id="GO:0046983">
    <property type="term" value="F:protein dimerization activity"/>
    <property type="evidence" value="ECO:0007669"/>
    <property type="project" value="InterPro"/>
</dbReference>
<protein>
    <recommendedName>
        <fullName evidence="2">TTF-type domain-containing protein</fullName>
    </recommendedName>
</protein>
<gene>
    <name evidence="3" type="ORF">CEURO_LOCUS20075</name>
</gene>
<dbReference type="Pfam" id="PF05699">
    <property type="entry name" value="Dimer_Tnp_hAT"/>
    <property type="match status" value="1"/>
</dbReference>
<dbReference type="PANTHER" id="PTHR45749:SF37">
    <property type="entry name" value="OS05G0311600 PROTEIN"/>
    <property type="match status" value="1"/>
</dbReference>
<reference evidence="3" key="1">
    <citation type="submission" date="2022-07" db="EMBL/GenBank/DDBJ databases">
        <authorList>
            <person name="Macas J."/>
            <person name="Novak P."/>
            <person name="Neumann P."/>
        </authorList>
    </citation>
    <scope>NUCLEOTIDE SEQUENCE</scope>
</reference>
<dbReference type="EMBL" id="CAMAPE010000061">
    <property type="protein sequence ID" value="CAH9113590.1"/>
    <property type="molecule type" value="Genomic_DNA"/>
</dbReference>
<dbReference type="SUPFAM" id="SSF53098">
    <property type="entry name" value="Ribonuclease H-like"/>
    <property type="match status" value="1"/>
</dbReference>
<feature type="compositionally biased region" description="Polar residues" evidence="1">
    <location>
        <begin position="17"/>
        <end position="38"/>
    </location>
</feature>
<accession>A0A9P0ZVB4</accession>
<dbReference type="SMART" id="SM00597">
    <property type="entry name" value="ZnF_TTF"/>
    <property type="match status" value="1"/>
</dbReference>
<feature type="compositionally biased region" description="Low complexity" evidence="1">
    <location>
        <begin position="45"/>
        <end position="54"/>
    </location>
</feature>
<dbReference type="AlphaFoldDB" id="A0A9P0ZVB4"/>
<organism evidence="3 4">
    <name type="scientific">Cuscuta europaea</name>
    <name type="common">European dodder</name>
    <dbReference type="NCBI Taxonomy" id="41803"/>
    <lineage>
        <taxon>Eukaryota</taxon>
        <taxon>Viridiplantae</taxon>
        <taxon>Streptophyta</taxon>
        <taxon>Embryophyta</taxon>
        <taxon>Tracheophyta</taxon>
        <taxon>Spermatophyta</taxon>
        <taxon>Magnoliopsida</taxon>
        <taxon>eudicotyledons</taxon>
        <taxon>Gunneridae</taxon>
        <taxon>Pentapetalae</taxon>
        <taxon>asterids</taxon>
        <taxon>lamiids</taxon>
        <taxon>Solanales</taxon>
        <taxon>Convolvulaceae</taxon>
        <taxon>Cuscuteae</taxon>
        <taxon>Cuscuta</taxon>
        <taxon>Cuscuta subgen. Cuscuta</taxon>
    </lineage>
</organism>
<sequence length="305" mass="35712">MTTPQQPPKKAKVGKSTLHSYFTSNAPTTSIQTENPISNEHEESSNVQNQASSSVIEIERDPGKRRKICDWPVNNRDEVRRLYLVAGPYQPKLQRYQGREYKDKIRRFQPNWFNEFNWLEYSPTRHKAYCFPCFLFCDNIHASNTSALVHIGFDSWKRVHQGKECVFFLHTVEFYPDDFEQHERNALKSELTFYHIHVAQNTQFQVPTLSHLCEMLVKTRKADDFKMLTRLIRLVLTLPVSTATTERAFSAMKHVKTAIRNKMADEFLADSLTIFIERELVSTIDIDSLIDEFAKVKDRRVQLTF</sequence>
<feature type="domain" description="TTF-type" evidence="2">
    <location>
        <begin position="104"/>
        <end position="198"/>
    </location>
</feature>